<gene>
    <name evidence="1" type="ORF">PPL_06713</name>
</gene>
<name>D3BFH9_HETP5</name>
<keyword evidence="2" id="KW-1185">Reference proteome</keyword>
<dbReference type="EMBL" id="ADBJ01000031">
    <property type="protein sequence ID" value="EFA79893.1"/>
    <property type="molecule type" value="Genomic_DNA"/>
</dbReference>
<dbReference type="RefSeq" id="XP_020432014.1">
    <property type="nucleotide sequence ID" value="XM_020577566.1"/>
</dbReference>
<reference evidence="1 2" key="1">
    <citation type="journal article" date="2011" name="Genome Res.">
        <title>Phylogeny-wide analysis of social amoeba genomes highlights ancient origins for complex intercellular communication.</title>
        <authorList>
            <person name="Heidel A.J."/>
            <person name="Lawal H.M."/>
            <person name="Felder M."/>
            <person name="Schilde C."/>
            <person name="Helps N.R."/>
            <person name="Tunggal B."/>
            <person name="Rivero F."/>
            <person name="John U."/>
            <person name="Schleicher M."/>
            <person name="Eichinger L."/>
            <person name="Platzer M."/>
            <person name="Noegel A.A."/>
            <person name="Schaap P."/>
            <person name="Gloeckner G."/>
        </authorList>
    </citation>
    <scope>NUCLEOTIDE SEQUENCE [LARGE SCALE GENOMIC DNA]</scope>
    <source>
        <strain evidence="2">ATCC 26659 / Pp 5 / PN500</strain>
    </source>
</reference>
<evidence type="ECO:0000313" key="1">
    <source>
        <dbReference type="EMBL" id="EFA79893.1"/>
    </source>
</evidence>
<proteinExistence type="predicted"/>
<organism evidence="1 2">
    <name type="scientific">Heterostelium pallidum (strain ATCC 26659 / Pp 5 / PN500)</name>
    <name type="common">Cellular slime mold</name>
    <name type="synonym">Polysphondylium pallidum</name>
    <dbReference type="NCBI Taxonomy" id="670386"/>
    <lineage>
        <taxon>Eukaryota</taxon>
        <taxon>Amoebozoa</taxon>
        <taxon>Evosea</taxon>
        <taxon>Eumycetozoa</taxon>
        <taxon>Dictyostelia</taxon>
        <taxon>Acytosteliales</taxon>
        <taxon>Acytosteliaceae</taxon>
        <taxon>Heterostelium</taxon>
    </lineage>
</organism>
<comment type="caution">
    <text evidence="1">The sequence shown here is derived from an EMBL/GenBank/DDBJ whole genome shotgun (WGS) entry which is preliminary data.</text>
</comment>
<dbReference type="GeneID" id="31362195"/>
<evidence type="ECO:0008006" key="3">
    <source>
        <dbReference type="Google" id="ProtNLM"/>
    </source>
</evidence>
<dbReference type="SUPFAM" id="SSF140860">
    <property type="entry name" value="Pseudo ankyrin repeat-like"/>
    <property type="match status" value="1"/>
</dbReference>
<dbReference type="Proteomes" id="UP000001396">
    <property type="component" value="Unassembled WGS sequence"/>
</dbReference>
<evidence type="ECO:0000313" key="2">
    <source>
        <dbReference type="Proteomes" id="UP000001396"/>
    </source>
</evidence>
<accession>D3BFH9</accession>
<dbReference type="InParanoid" id="D3BFH9"/>
<sequence>MTKEIYHERYKQLFNTNVRDQHPIALLDSKEEKEQVKLKDSSSPEIIAYVLFKELLIHSLYIAARMGALDLIELVYNMFPEEFQIWSAFDVGTVGFNGRIRRKQQRHLMDLAAEYGQLDILKTLRLSSDSSILVACCGDLEMLKLLFKERPDQVDLNMLIDSVTEIFIIYVH</sequence>
<dbReference type="AlphaFoldDB" id="D3BFH9"/>
<protein>
    <recommendedName>
        <fullName evidence="3">Ankyrin repeat protein</fullName>
    </recommendedName>
</protein>